<feature type="compositionally biased region" description="Polar residues" evidence="5">
    <location>
        <begin position="519"/>
        <end position="536"/>
    </location>
</feature>
<evidence type="ECO:0000259" key="7">
    <source>
        <dbReference type="PROSITE" id="PS50850"/>
    </source>
</evidence>
<evidence type="ECO:0000256" key="3">
    <source>
        <dbReference type="ARBA" id="ARBA00022989"/>
    </source>
</evidence>
<dbReference type="GO" id="GO:0022857">
    <property type="term" value="F:transmembrane transporter activity"/>
    <property type="evidence" value="ECO:0007669"/>
    <property type="project" value="InterPro"/>
</dbReference>
<evidence type="ECO:0000256" key="6">
    <source>
        <dbReference type="SAM" id="Phobius"/>
    </source>
</evidence>
<feature type="transmembrane region" description="Helical" evidence="6">
    <location>
        <begin position="167"/>
        <end position="188"/>
    </location>
</feature>
<sequence>MGLEELLNDAGGFGRFQLINLLIVFSGKIFCGWSMFQMTFAGIVPDFICERGARDDYHEFDVLPMNLTFNKCYVPLNGSDSLLDETKCSVYNYTTPYKTVMKDFDLVCGRDWIKPTLTSIQMAGLMVGCMVSGQLGDAIGRWWTNIIFVIIHCVSNIAAAFSPGWEIFAGCRFVIGVGLGGVLVVGFIQPMEFMPRKWRPVCASIPAWTIGVSMFALTAYLLQDWRNMHLLNGACGLLQIPLLFFVPESLRWLATKGRIDQAVTVIDKVARWNGRPPVPHARSTLEGVYAEQKKAQESEKRYTYMAIMRPWSTAKVTLIMCYHWFCYALSYYGISFGISDLAGNFFVNVFLLGIIDAPPQLLVLYTNIRIGRKWTALALVALAVGSAVACMTLMITGEVGKGSILITSLSLVAKTGVAIAWNVMQTWGNELYPTVIRNLGYGAANTSARVGGILAPVLIDFKTRMTESYVLIGVLLVIDLLLVLLLPDTKGIILPDSIADVKIKAPEDCGKLEQEMKSFSHTHSNTAEHSINNKNGASPEKYVYANGSLNIEDEDNSKDSAENDYEYDEDGFTTIKL</sequence>
<gene>
    <name evidence="8" type="ORF">RRG08_040488</name>
</gene>
<dbReference type="InterPro" id="IPR020846">
    <property type="entry name" value="MFS_dom"/>
</dbReference>
<feature type="transmembrane region" description="Helical" evidence="6">
    <location>
        <begin position="469"/>
        <end position="487"/>
    </location>
</feature>
<evidence type="ECO:0000313" key="9">
    <source>
        <dbReference type="Proteomes" id="UP001283361"/>
    </source>
</evidence>
<comment type="subcellular location">
    <subcellularLocation>
        <location evidence="1">Membrane</location>
        <topology evidence="1">Multi-pass membrane protein</topology>
    </subcellularLocation>
</comment>
<organism evidence="8 9">
    <name type="scientific">Elysia crispata</name>
    <name type="common">lettuce slug</name>
    <dbReference type="NCBI Taxonomy" id="231223"/>
    <lineage>
        <taxon>Eukaryota</taxon>
        <taxon>Metazoa</taxon>
        <taxon>Spiralia</taxon>
        <taxon>Lophotrochozoa</taxon>
        <taxon>Mollusca</taxon>
        <taxon>Gastropoda</taxon>
        <taxon>Heterobranchia</taxon>
        <taxon>Euthyneura</taxon>
        <taxon>Panpulmonata</taxon>
        <taxon>Sacoglossa</taxon>
        <taxon>Placobranchoidea</taxon>
        <taxon>Plakobranchidae</taxon>
        <taxon>Elysia</taxon>
    </lineage>
</organism>
<feature type="transmembrane region" description="Helical" evidence="6">
    <location>
        <begin position="142"/>
        <end position="161"/>
    </location>
</feature>
<dbReference type="InterPro" id="IPR036259">
    <property type="entry name" value="MFS_trans_sf"/>
</dbReference>
<feature type="transmembrane region" description="Helical" evidence="6">
    <location>
        <begin position="228"/>
        <end position="246"/>
    </location>
</feature>
<dbReference type="PANTHER" id="PTHR24064">
    <property type="entry name" value="SOLUTE CARRIER FAMILY 22 MEMBER"/>
    <property type="match status" value="1"/>
</dbReference>
<comment type="caution">
    <text evidence="8">The sequence shown here is derived from an EMBL/GenBank/DDBJ whole genome shotgun (WGS) entry which is preliminary data.</text>
</comment>
<dbReference type="PROSITE" id="PS50850">
    <property type="entry name" value="MFS"/>
    <property type="match status" value="1"/>
</dbReference>
<evidence type="ECO:0000313" key="8">
    <source>
        <dbReference type="EMBL" id="KAK3762791.1"/>
    </source>
</evidence>
<dbReference type="AlphaFoldDB" id="A0AAE0Z663"/>
<feature type="region of interest" description="Disordered" evidence="5">
    <location>
        <begin position="519"/>
        <end position="577"/>
    </location>
</feature>
<feature type="transmembrane region" description="Helical" evidence="6">
    <location>
        <begin position="377"/>
        <end position="396"/>
    </location>
</feature>
<reference evidence="8" key="1">
    <citation type="journal article" date="2023" name="G3 (Bethesda)">
        <title>A reference genome for the long-term kleptoplast-retaining sea slug Elysia crispata morphotype clarki.</title>
        <authorList>
            <person name="Eastman K.E."/>
            <person name="Pendleton A.L."/>
            <person name="Shaikh M.A."/>
            <person name="Suttiyut T."/>
            <person name="Ogas R."/>
            <person name="Tomko P."/>
            <person name="Gavelis G."/>
            <person name="Widhalm J.R."/>
            <person name="Wisecaver J.H."/>
        </authorList>
    </citation>
    <scope>NUCLEOTIDE SEQUENCE</scope>
    <source>
        <strain evidence="8">ECLA1</strain>
    </source>
</reference>
<evidence type="ECO:0000256" key="5">
    <source>
        <dbReference type="SAM" id="MobiDB-lite"/>
    </source>
</evidence>
<keyword evidence="3 6" id="KW-1133">Transmembrane helix</keyword>
<keyword evidence="4 6" id="KW-0472">Membrane</keyword>
<proteinExistence type="predicted"/>
<feature type="transmembrane region" description="Helical" evidence="6">
    <location>
        <begin position="200"/>
        <end position="222"/>
    </location>
</feature>
<keyword evidence="2 6" id="KW-0812">Transmembrane</keyword>
<evidence type="ECO:0000256" key="4">
    <source>
        <dbReference type="ARBA" id="ARBA00023136"/>
    </source>
</evidence>
<dbReference type="EMBL" id="JAWDGP010004637">
    <property type="protein sequence ID" value="KAK3762791.1"/>
    <property type="molecule type" value="Genomic_DNA"/>
</dbReference>
<name>A0AAE0Z663_9GAST</name>
<evidence type="ECO:0000256" key="2">
    <source>
        <dbReference type="ARBA" id="ARBA00022692"/>
    </source>
</evidence>
<protein>
    <recommendedName>
        <fullName evidence="7">Major facilitator superfamily (MFS) profile domain-containing protein</fullName>
    </recommendedName>
</protein>
<feature type="transmembrane region" description="Helical" evidence="6">
    <location>
        <begin position="402"/>
        <end position="423"/>
    </location>
</feature>
<feature type="domain" description="Major facilitator superfamily (MFS) profile" evidence="7">
    <location>
        <begin position="73"/>
        <end position="491"/>
    </location>
</feature>
<dbReference type="Gene3D" id="1.20.1250.20">
    <property type="entry name" value="MFS general substrate transporter like domains"/>
    <property type="match status" value="1"/>
</dbReference>
<dbReference type="Proteomes" id="UP001283361">
    <property type="component" value="Unassembled WGS sequence"/>
</dbReference>
<dbReference type="InterPro" id="IPR005828">
    <property type="entry name" value="MFS_sugar_transport-like"/>
</dbReference>
<dbReference type="SUPFAM" id="SSF103473">
    <property type="entry name" value="MFS general substrate transporter"/>
    <property type="match status" value="1"/>
</dbReference>
<evidence type="ECO:0000256" key="1">
    <source>
        <dbReference type="ARBA" id="ARBA00004141"/>
    </source>
</evidence>
<accession>A0AAE0Z663</accession>
<feature type="compositionally biased region" description="Acidic residues" evidence="5">
    <location>
        <begin position="551"/>
        <end position="571"/>
    </location>
</feature>
<feature type="transmembrane region" description="Helical" evidence="6">
    <location>
        <begin position="345"/>
        <end position="365"/>
    </location>
</feature>
<dbReference type="Pfam" id="PF00083">
    <property type="entry name" value="Sugar_tr"/>
    <property type="match status" value="1"/>
</dbReference>
<keyword evidence="9" id="KW-1185">Reference proteome</keyword>
<dbReference type="GO" id="GO:0016020">
    <property type="term" value="C:membrane"/>
    <property type="evidence" value="ECO:0007669"/>
    <property type="project" value="UniProtKB-SubCell"/>
</dbReference>
<feature type="transmembrane region" description="Helical" evidence="6">
    <location>
        <begin position="316"/>
        <end position="339"/>
    </location>
</feature>